<dbReference type="Pfam" id="PF00583">
    <property type="entry name" value="Acetyltransf_1"/>
    <property type="match status" value="1"/>
</dbReference>
<evidence type="ECO:0000259" key="3">
    <source>
        <dbReference type="PROSITE" id="PS51186"/>
    </source>
</evidence>
<dbReference type="GeneID" id="17289865"/>
<dbReference type="OrthoDB" id="249099at2759"/>
<keyword evidence="6" id="KW-1185">Reference proteome</keyword>
<dbReference type="Gene3D" id="3.40.630.30">
    <property type="match status" value="1"/>
</dbReference>
<feature type="non-terminal residue" evidence="4">
    <location>
        <position position="1"/>
    </location>
</feature>
<dbReference type="InterPro" id="IPR016181">
    <property type="entry name" value="Acyl_CoA_acyltransferase"/>
</dbReference>
<keyword evidence="2" id="KW-0012">Acyltransferase</keyword>
<gene>
    <name evidence="4" type="ORF">GUITHDRAFT_58502</name>
</gene>
<dbReference type="InterPro" id="IPR000182">
    <property type="entry name" value="GNAT_dom"/>
</dbReference>
<keyword evidence="1" id="KW-0808">Transferase</keyword>
<name>L1IB27_GUITC</name>
<evidence type="ECO:0000313" key="6">
    <source>
        <dbReference type="Proteomes" id="UP000011087"/>
    </source>
</evidence>
<dbReference type="KEGG" id="gtt:GUITHDRAFT_58502"/>
<feature type="domain" description="N-acetyltransferase" evidence="3">
    <location>
        <begin position="1"/>
        <end position="60"/>
    </location>
</feature>
<proteinExistence type="predicted"/>
<dbReference type="InterPro" id="IPR050680">
    <property type="entry name" value="YpeA/RimI_acetyltransf"/>
</dbReference>
<dbReference type="RefSeq" id="XP_005820104.1">
    <property type="nucleotide sequence ID" value="XM_005820047.1"/>
</dbReference>
<feature type="non-terminal residue" evidence="4">
    <location>
        <position position="60"/>
    </location>
</feature>
<reference evidence="4 6" key="1">
    <citation type="journal article" date="2012" name="Nature">
        <title>Algal genomes reveal evolutionary mosaicism and the fate of nucleomorphs.</title>
        <authorList>
            <consortium name="DOE Joint Genome Institute"/>
            <person name="Curtis B.A."/>
            <person name="Tanifuji G."/>
            <person name="Burki F."/>
            <person name="Gruber A."/>
            <person name="Irimia M."/>
            <person name="Maruyama S."/>
            <person name="Arias M.C."/>
            <person name="Ball S.G."/>
            <person name="Gile G.H."/>
            <person name="Hirakawa Y."/>
            <person name="Hopkins J.F."/>
            <person name="Kuo A."/>
            <person name="Rensing S.A."/>
            <person name="Schmutz J."/>
            <person name="Symeonidi A."/>
            <person name="Elias M."/>
            <person name="Eveleigh R.J."/>
            <person name="Herman E.K."/>
            <person name="Klute M.J."/>
            <person name="Nakayama T."/>
            <person name="Obornik M."/>
            <person name="Reyes-Prieto A."/>
            <person name="Armbrust E.V."/>
            <person name="Aves S.J."/>
            <person name="Beiko R.G."/>
            <person name="Coutinho P."/>
            <person name="Dacks J.B."/>
            <person name="Durnford D.G."/>
            <person name="Fast N.M."/>
            <person name="Green B.R."/>
            <person name="Grisdale C.J."/>
            <person name="Hempel F."/>
            <person name="Henrissat B."/>
            <person name="Hoppner M.P."/>
            <person name="Ishida K."/>
            <person name="Kim E."/>
            <person name="Koreny L."/>
            <person name="Kroth P.G."/>
            <person name="Liu Y."/>
            <person name="Malik S.B."/>
            <person name="Maier U.G."/>
            <person name="McRose D."/>
            <person name="Mock T."/>
            <person name="Neilson J.A."/>
            <person name="Onodera N.T."/>
            <person name="Poole A.M."/>
            <person name="Pritham E.J."/>
            <person name="Richards T.A."/>
            <person name="Rocap G."/>
            <person name="Roy S.W."/>
            <person name="Sarai C."/>
            <person name="Schaack S."/>
            <person name="Shirato S."/>
            <person name="Slamovits C.H."/>
            <person name="Spencer D.F."/>
            <person name="Suzuki S."/>
            <person name="Worden A.Z."/>
            <person name="Zauner S."/>
            <person name="Barry K."/>
            <person name="Bell C."/>
            <person name="Bharti A.K."/>
            <person name="Crow J.A."/>
            <person name="Grimwood J."/>
            <person name="Kramer R."/>
            <person name="Lindquist E."/>
            <person name="Lucas S."/>
            <person name="Salamov A."/>
            <person name="McFadden G.I."/>
            <person name="Lane C.E."/>
            <person name="Keeling P.J."/>
            <person name="Gray M.W."/>
            <person name="Grigoriev I.V."/>
            <person name="Archibald J.M."/>
        </authorList>
    </citation>
    <scope>NUCLEOTIDE SEQUENCE</scope>
    <source>
        <strain evidence="4 6">CCMP2712</strain>
    </source>
</reference>
<sequence>PLLSNLAVAQEHRGKGVGKELIRECEAEVVRMGFTELLLKVDHTNEGAYRLYRRLGYEEM</sequence>
<organism evidence="4">
    <name type="scientific">Guillardia theta (strain CCMP2712)</name>
    <name type="common">Cryptophyte</name>
    <dbReference type="NCBI Taxonomy" id="905079"/>
    <lineage>
        <taxon>Eukaryota</taxon>
        <taxon>Cryptophyceae</taxon>
        <taxon>Pyrenomonadales</taxon>
        <taxon>Geminigeraceae</taxon>
        <taxon>Guillardia</taxon>
    </lineage>
</organism>
<evidence type="ECO:0000313" key="5">
    <source>
        <dbReference type="EnsemblProtists" id="EKX33124"/>
    </source>
</evidence>
<protein>
    <recommendedName>
        <fullName evidence="3">N-acetyltransferase domain-containing protein</fullName>
    </recommendedName>
</protein>
<reference evidence="6" key="2">
    <citation type="submission" date="2012-11" db="EMBL/GenBank/DDBJ databases">
        <authorList>
            <person name="Kuo A."/>
            <person name="Curtis B.A."/>
            <person name="Tanifuji G."/>
            <person name="Burki F."/>
            <person name="Gruber A."/>
            <person name="Irimia M."/>
            <person name="Maruyama S."/>
            <person name="Arias M.C."/>
            <person name="Ball S.G."/>
            <person name="Gile G.H."/>
            <person name="Hirakawa Y."/>
            <person name="Hopkins J.F."/>
            <person name="Rensing S.A."/>
            <person name="Schmutz J."/>
            <person name="Symeonidi A."/>
            <person name="Elias M."/>
            <person name="Eveleigh R.J."/>
            <person name="Herman E.K."/>
            <person name="Klute M.J."/>
            <person name="Nakayama T."/>
            <person name="Obornik M."/>
            <person name="Reyes-Prieto A."/>
            <person name="Armbrust E.V."/>
            <person name="Aves S.J."/>
            <person name="Beiko R.G."/>
            <person name="Coutinho P."/>
            <person name="Dacks J.B."/>
            <person name="Durnford D.G."/>
            <person name="Fast N.M."/>
            <person name="Green B.R."/>
            <person name="Grisdale C."/>
            <person name="Hempe F."/>
            <person name="Henrissat B."/>
            <person name="Hoppner M.P."/>
            <person name="Ishida K.-I."/>
            <person name="Kim E."/>
            <person name="Koreny L."/>
            <person name="Kroth P.G."/>
            <person name="Liu Y."/>
            <person name="Malik S.-B."/>
            <person name="Maier U.G."/>
            <person name="McRose D."/>
            <person name="Mock T."/>
            <person name="Neilson J.A."/>
            <person name="Onodera N.T."/>
            <person name="Poole A.M."/>
            <person name="Pritham E.J."/>
            <person name="Richards T.A."/>
            <person name="Rocap G."/>
            <person name="Roy S.W."/>
            <person name="Sarai C."/>
            <person name="Schaack S."/>
            <person name="Shirato S."/>
            <person name="Slamovits C.H."/>
            <person name="Spencer D.F."/>
            <person name="Suzuki S."/>
            <person name="Worden A.Z."/>
            <person name="Zauner S."/>
            <person name="Barry K."/>
            <person name="Bell C."/>
            <person name="Bharti A.K."/>
            <person name="Crow J.A."/>
            <person name="Grimwood J."/>
            <person name="Kramer R."/>
            <person name="Lindquist E."/>
            <person name="Lucas S."/>
            <person name="Salamov A."/>
            <person name="McFadden G.I."/>
            <person name="Lane C.E."/>
            <person name="Keeling P.J."/>
            <person name="Gray M.W."/>
            <person name="Grigoriev I.V."/>
            <person name="Archibald J.M."/>
        </authorList>
    </citation>
    <scope>NUCLEOTIDE SEQUENCE</scope>
    <source>
        <strain evidence="6">CCMP2712</strain>
    </source>
</reference>
<dbReference type="AlphaFoldDB" id="L1IB27"/>
<dbReference type="EMBL" id="JH993155">
    <property type="protein sequence ID" value="EKX33124.1"/>
    <property type="molecule type" value="Genomic_DNA"/>
</dbReference>
<evidence type="ECO:0000256" key="2">
    <source>
        <dbReference type="ARBA" id="ARBA00023315"/>
    </source>
</evidence>
<dbReference type="GO" id="GO:0016747">
    <property type="term" value="F:acyltransferase activity, transferring groups other than amino-acyl groups"/>
    <property type="evidence" value="ECO:0007669"/>
    <property type="project" value="InterPro"/>
</dbReference>
<reference evidence="5" key="3">
    <citation type="submission" date="2015-06" db="UniProtKB">
        <authorList>
            <consortium name="EnsemblProtists"/>
        </authorList>
    </citation>
    <scope>IDENTIFICATION</scope>
</reference>
<dbReference type="Proteomes" id="UP000011087">
    <property type="component" value="Unassembled WGS sequence"/>
</dbReference>
<dbReference type="SUPFAM" id="SSF55729">
    <property type="entry name" value="Acyl-CoA N-acyltransferases (Nat)"/>
    <property type="match status" value="1"/>
</dbReference>
<evidence type="ECO:0000313" key="4">
    <source>
        <dbReference type="EMBL" id="EKX33124.1"/>
    </source>
</evidence>
<dbReference type="PROSITE" id="PS51186">
    <property type="entry name" value="GNAT"/>
    <property type="match status" value="1"/>
</dbReference>
<accession>L1IB27</accession>
<dbReference type="PANTHER" id="PTHR43420">
    <property type="entry name" value="ACETYLTRANSFERASE"/>
    <property type="match status" value="1"/>
</dbReference>
<evidence type="ECO:0000256" key="1">
    <source>
        <dbReference type="ARBA" id="ARBA00022679"/>
    </source>
</evidence>
<dbReference type="EnsemblProtists" id="EKX33124">
    <property type="protein sequence ID" value="EKX33124"/>
    <property type="gene ID" value="GUITHDRAFT_58502"/>
</dbReference>
<dbReference type="PaxDb" id="55529-EKX33124"/>
<dbReference type="CDD" id="cd04301">
    <property type="entry name" value="NAT_SF"/>
    <property type="match status" value="1"/>
</dbReference>
<dbReference type="HOGENOM" id="CLU_2949012_0_0_1"/>